<evidence type="ECO:0000256" key="5">
    <source>
        <dbReference type="ARBA" id="ARBA00023163"/>
    </source>
</evidence>
<dbReference type="SUPFAM" id="SSF46894">
    <property type="entry name" value="C-terminal effector domain of the bipartite response regulators"/>
    <property type="match status" value="1"/>
</dbReference>
<evidence type="ECO:0000259" key="9">
    <source>
        <dbReference type="PROSITE" id="PS51755"/>
    </source>
</evidence>
<dbReference type="PANTHER" id="PTHR48111">
    <property type="entry name" value="REGULATOR OF RPOS"/>
    <property type="match status" value="1"/>
</dbReference>
<dbReference type="FunFam" id="1.10.10.10:FF:000005">
    <property type="entry name" value="Two-component system response regulator"/>
    <property type="match status" value="1"/>
</dbReference>
<dbReference type="EMBL" id="MIJE01000011">
    <property type="protein sequence ID" value="OEF97385.1"/>
    <property type="molecule type" value="Genomic_DNA"/>
</dbReference>
<feature type="modified residue" description="4-aspartylphosphate" evidence="6">
    <location>
        <position position="52"/>
    </location>
</feature>
<feature type="domain" description="Response regulatory" evidence="8">
    <location>
        <begin position="3"/>
        <end position="116"/>
    </location>
</feature>
<keyword evidence="5" id="KW-0804">Transcription</keyword>
<dbReference type="SMART" id="SM00448">
    <property type="entry name" value="REC"/>
    <property type="match status" value="1"/>
</dbReference>
<dbReference type="GO" id="GO:0000976">
    <property type="term" value="F:transcription cis-regulatory region binding"/>
    <property type="evidence" value="ECO:0007669"/>
    <property type="project" value="TreeGrafter"/>
</dbReference>
<dbReference type="Pfam" id="PF00486">
    <property type="entry name" value="Trans_reg_C"/>
    <property type="match status" value="1"/>
</dbReference>
<dbReference type="InterPro" id="IPR016032">
    <property type="entry name" value="Sig_transdc_resp-reg_C-effctor"/>
</dbReference>
<sequence>MEKILIIEDEEKIARFIQLELEYEGYQVEKALNGRDGLEMVKAQPFDLVLLDLMLPGLNGIEVLRRIRQFSNQPVILLTARDSVMDKVTGLDGGADDYITKPFAIEELLARIRATLRKASANNTAVTSHVLRAGPLELDASRRRACVYDTVLDLTKREFDLLQCLLENKNIVLQREVLLEKIWGYDFDGGSNAVDVYIRYLRAKVEEPFSLKLIHTVRGVGYVIRDE</sequence>
<feature type="domain" description="OmpR/PhoB-type" evidence="9">
    <location>
        <begin position="128"/>
        <end position="226"/>
    </location>
</feature>
<dbReference type="InterPro" id="IPR011006">
    <property type="entry name" value="CheY-like_superfamily"/>
</dbReference>
<accession>A0A1E5G2S2</accession>
<evidence type="ECO:0000256" key="6">
    <source>
        <dbReference type="PROSITE-ProRule" id="PRU00169"/>
    </source>
</evidence>
<evidence type="ECO:0000256" key="3">
    <source>
        <dbReference type="ARBA" id="ARBA00023015"/>
    </source>
</evidence>
<dbReference type="SUPFAM" id="SSF52172">
    <property type="entry name" value="CheY-like"/>
    <property type="match status" value="1"/>
</dbReference>
<reference evidence="10 11" key="1">
    <citation type="submission" date="2016-09" db="EMBL/GenBank/DDBJ databases">
        <title>Draft genome sequence for the type strain of Desulfuribacillus alkaliarsenatis AHT28, an obligately anaerobic, sulfidogenic bacterium isolated from Russian soda lake sediments.</title>
        <authorList>
            <person name="Abin C.A."/>
            <person name="Hollibaugh J.T."/>
        </authorList>
    </citation>
    <scope>NUCLEOTIDE SEQUENCE [LARGE SCALE GENOMIC DNA]</scope>
    <source>
        <strain evidence="10 11">AHT28</strain>
    </source>
</reference>
<dbReference type="Gene3D" id="1.10.10.10">
    <property type="entry name" value="Winged helix-like DNA-binding domain superfamily/Winged helix DNA-binding domain"/>
    <property type="match status" value="1"/>
</dbReference>
<protein>
    <submittedName>
        <fullName evidence="10">DNA-binding response regulator</fullName>
    </submittedName>
</protein>
<evidence type="ECO:0000256" key="2">
    <source>
        <dbReference type="ARBA" id="ARBA00023012"/>
    </source>
</evidence>
<dbReference type="InterPro" id="IPR036388">
    <property type="entry name" value="WH-like_DNA-bd_sf"/>
</dbReference>
<organism evidence="10 11">
    <name type="scientific">Desulfuribacillus alkaliarsenatis</name>
    <dbReference type="NCBI Taxonomy" id="766136"/>
    <lineage>
        <taxon>Bacteria</taxon>
        <taxon>Bacillati</taxon>
        <taxon>Bacillota</taxon>
        <taxon>Desulfuribacillia</taxon>
        <taxon>Desulfuribacillales</taxon>
        <taxon>Desulfuribacillaceae</taxon>
        <taxon>Desulfuribacillus</taxon>
    </lineage>
</organism>
<evidence type="ECO:0000313" key="11">
    <source>
        <dbReference type="Proteomes" id="UP000094296"/>
    </source>
</evidence>
<dbReference type="PANTHER" id="PTHR48111:SF22">
    <property type="entry name" value="REGULATOR OF RPOS"/>
    <property type="match status" value="1"/>
</dbReference>
<dbReference type="GO" id="GO:0005829">
    <property type="term" value="C:cytosol"/>
    <property type="evidence" value="ECO:0007669"/>
    <property type="project" value="TreeGrafter"/>
</dbReference>
<dbReference type="Gene3D" id="6.10.250.690">
    <property type="match status" value="1"/>
</dbReference>
<evidence type="ECO:0000256" key="7">
    <source>
        <dbReference type="PROSITE-ProRule" id="PRU01091"/>
    </source>
</evidence>
<dbReference type="Gene3D" id="3.40.50.2300">
    <property type="match status" value="1"/>
</dbReference>
<dbReference type="SMART" id="SM00862">
    <property type="entry name" value="Trans_reg_C"/>
    <property type="match status" value="1"/>
</dbReference>
<keyword evidence="2" id="KW-0902">Two-component regulatory system</keyword>
<keyword evidence="1 6" id="KW-0597">Phosphoprotein</keyword>
<dbReference type="InterPro" id="IPR001867">
    <property type="entry name" value="OmpR/PhoB-type_DNA-bd"/>
</dbReference>
<dbReference type="GO" id="GO:0032993">
    <property type="term" value="C:protein-DNA complex"/>
    <property type="evidence" value="ECO:0007669"/>
    <property type="project" value="TreeGrafter"/>
</dbReference>
<comment type="caution">
    <text evidence="10">The sequence shown here is derived from an EMBL/GenBank/DDBJ whole genome shotgun (WGS) entry which is preliminary data.</text>
</comment>
<dbReference type="InterPro" id="IPR001789">
    <property type="entry name" value="Sig_transdc_resp-reg_receiver"/>
</dbReference>
<evidence type="ECO:0000259" key="8">
    <source>
        <dbReference type="PROSITE" id="PS50110"/>
    </source>
</evidence>
<dbReference type="RefSeq" id="WP_069642783.1">
    <property type="nucleotide sequence ID" value="NZ_MIJE01000011.1"/>
</dbReference>
<dbReference type="Proteomes" id="UP000094296">
    <property type="component" value="Unassembled WGS sequence"/>
</dbReference>
<dbReference type="GO" id="GO:0000156">
    <property type="term" value="F:phosphorelay response regulator activity"/>
    <property type="evidence" value="ECO:0007669"/>
    <property type="project" value="TreeGrafter"/>
</dbReference>
<name>A0A1E5G2S2_9FIRM</name>
<dbReference type="CDD" id="cd17574">
    <property type="entry name" value="REC_OmpR"/>
    <property type="match status" value="1"/>
</dbReference>
<feature type="DNA-binding region" description="OmpR/PhoB-type" evidence="7">
    <location>
        <begin position="128"/>
        <end position="226"/>
    </location>
</feature>
<evidence type="ECO:0000256" key="1">
    <source>
        <dbReference type="ARBA" id="ARBA00022553"/>
    </source>
</evidence>
<evidence type="ECO:0000313" key="10">
    <source>
        <dbReference type="EMBL" id="OEF97385.1"/>
    </source>
</evidence>
<dbReference type="InterPro" id="IPR039420">
    <property type="entry name" value="WalR-like"/>
</dbReference>
<dbReference type="CDD" id="cd00383">
    <property type="entry name" value="trans_reg_C"/>
    <property type="match status" value="1"/>
</dbReference>
<dbReference type="AlphaFoldDB" id="A0A1E5G2S2"/>
<dbReference type="FunFam" id="3.40.50.2300:FF:000001">
    <property type="entry name" value="DNA-binding response regulator PhoB"/>
    <property type="match status" value="1"/>
</dbReference>
<dbReference type="GO" id="GO:0006355">
    <property type="term" value="P:regulation of DNA-templated transcription"/>
    <property type="evidence" value="ECO:0007669"/>
    <property type="project" value="InterPro"/>
</dbReference>
<evidence type="ECO:0000256" key="4">
    <source>
        <dbReference type="ARBA" id="ARBA00023125"/>
    </source>
</evidence>
<dbReference type="Pfam" id="PF00072">
    <property type="entry name" value="Response_reg"/>
    <property type="match status" value="1"/>
</dbReference>
<dbReference type="PROSITE" id="PS50110">
    <property type="entry name" value="RESPONSE_REGULATORY"/>
    <property type="match status" value="1"/>
</dbReference>
<keyword evidence="4 7" id="KW-0238">DNA-binding</keyword>
<dbReference type="STRING" id="766136.BHF68_04030"/>
<dbReference type="PROSITE" id="PS51755">
    <property type="entry name" value="OMPR_PHOB"/>
    <property type="match status" value="1"/>
</dbReference>
<proteinExistence type="predicted"/>
<keyword evidence="3" id="KW-0805">Transcription regulation</keyword>
<gene>
    <name evidence="10" type="ORF">BHF68_04030</name>
</gene>
<dbReference type="OrthoDB" id="9790442at2"/>
<keyword evidence="11" id="KW-1185">Reference proteome</keyword>